<evidence type="ECO:0000256" key="1">
    <source>
        <dbReference type="SAM" id="Phobius"/>
    </source>
</evidence>
<feature type="transmembrane region" description="Helical" evidence="1">
    <location>
        <begin position="12"/>
        <end position="33"/>
    </location>
</feature>
<organism evidence="2 3">
    <name type="scientific">Budvicia aquatica</name>
    <dbReference type="NCBI Taxonomy" id="82979"/>
    <lineage>
        <taxon>Bacteria</taxon>
        <taxon>Pseudomonadati</taxon>
        <taxon>Pseudomonadota</taxon>
        <taxon>Gammaproteobacteria</taxon>
        <taxon>Enterobacterales</taxon>
        <taxon>Budviciaceae</taxon>
        <taxon>Budvicia</taxon>
    </lineage>
</organism>
<dbReference type="Proteomes" id="UP000373449">
    <property type="component" value="Unassembled WGS sequence"/>
</dbReference>
<evidence type="ECO:0000313" key="2">
    <source>
        <dbReference type="EMBL" id="VFS50751.1"/>
    </source>
</evidence>
<evidence type="ECO:0000313" key="3">
    <source>
        <dbReference type="Proteomes" id="UP000373449"/>
    </source>
</evidence>
<dbReference type="AlphaFoldDB" id="A0A484ZSJ1"/>
<keyword evidence="1" id="KW-0472">Membrane</keyword>
<keyword evidence="1" id="KW-1133">Transmembrane helix</keyword>
<keyword evidence="1" id="KW-0812">Transmembrane</keyword>
<proteinExistence type="predicted"/>
<protein>
    <submittedName>
        <fullName evidence="2">Uncharacterized protein</fullName>
    </submittedName>
</protein>
<name>A0A484ZSJ1_9GAMM</name>
<accession>A0A484ZSJ1</accession>
<reference evidence="2 3" key="1">
    <citation type="submission" date="2019-03" db="EMBL/GenBank/DDBJ databases">
        <authorList>
            <consortium name="Pathogen Informatics"/>
        </authorList>
    </citation>
    <scope>NUCLEOTIDE SEQUENCE [LARGE SCALE GENOMIC DNA]</scope>
    <source>
        <strain evidence="2 3">NCTC12282</strain>
    </source>
</reference>
<gene>
    <name evidence="2" type="ORF">NCTC12282_04667</name>
</gene>
<dbReference type="EMBL" id="CAADJA010000002">
    <property type="protein sequence ID" value="VFS50751.1"/>
    <property type="molecule type" value="Genomic_DNA"/>
</dbReference>
<sequence length="208" mass="21201">MTQDTTGTSRTVLAVLIAVILVGSVVPVGAVVLSDSTGIIHGRAPTAVGDLYAVMPDGTTVVTNNVIVSQTATPSQFTVSSVTTGITPYDADGDTGLTMTPDMARATLVWKQSNGTPLTAAQLAAPLVSNFPNSTVTLEVHAPVTTTSTTGLPTTAGQVPFVTAYTVKVPAAPVPMPVGVKIALNGFAFRSKMVSRVQDFPELGSTSG</sequence>